<comment type="subcellular location">
    <subcellularLocation>
        <location evidence="9">Cytoplasm</location>
    </subcellularLocation>
</comment>
<dbReference type="PANTHER" id="PTHR21060">
    <property type="entry name" value="ACETATE KINASE"/>
    <property type="match status" value="1"/>
</dbReference>
<evidence type="ECO:0000256" key="4">
    <source>
        <dbReference type="ARBA" id="ARBA00022723"/>
    </source>
</evidence>
<protein>
    <recommendedName>
        <fullName evidence="9">Acetate kinase</fullName>
        <ecNumber evidence="9">2.7.2.1</ecNumber>
    </recommendedName>
    <alternativeName>
        <fullName evidence="9">Acetokinase</fullName>
    </alternativeName>
</protein>
<gene>
    <name evidence="9" type="primary">ackA</name>
    <name evidence="11" type="ORF">JOF53_008357</name>
</gene>
<feature type="binding site" evidence="9">
    <location>
        <begin position="179"/>
        <end position="183"/>
    </location>
    <ligand>
        <name>ATP</name>
        <dbReference type="ChEBI" id="CHEBI:30616"/>
    </ligand>
</feature>
<dbReference type="InterPro" id="IPR043129">
    <property type="entry name" value="ATPase_NBD"/>
</dbReference>
<feature type="site" description="Transition state stabilizer" evidence="9">
    <location>
        <position position="152"/>
    </location>
</feature>
<feature type="binding site" evidence="9">
    <location>
        <position position="355"/>
    </location>
    <ligand>
        <name>Mg(2+)</name>
        <dbReference type="ChEBI" id="CHEBI:18420"/>
    </ligand>
</feature>
<evidence type="ECO:0000256" key="7">
    <source>
        <dbReference type="ARBA" id="ARBA00022840"/>
    </source>
</evidence>
<dbReference type="EMBL" id="JAGIOO010000001">
    <property type="protein sequence ID" value="MBP2479485.1"/>
    <property type="molecule type" value="Genomic_DNA"/>
</dbReference>
<reference evidence="11 12" key="1">
    <citation type="submission" date="2021-03" db="EMBL/GenBank/DDBJ databases">
        <title>Sequencing the genomes of 1000 actinobacteria strains.</title>
        <authorList>
            <person name="Klenk H.-P."/>
        </authorList>
    </citation>
    <scope>NUCLEOTIDE SEQUENCE [LARGE SCALE GENOMIC DNA]</scope>
    <source>
        <strain evidence="11 12">DSM 44580</strain>
    </source>
</reference>
<evidence type="ECO:0000313" key="11">
    <source>
        <dbReference type="EMBL" id="MBP2479485.1"/>
    </source>
</evidence>
<evidence type="ECO:0000256" key="1">
    <source>
        <dbReference type="ARBA" id="ARBA00008748"/>
    </source>
</evidence>
<dbReference type="RefSeq" id="WP_086786117.1">
    <property type="nucleotide sequence ID" value="NZ_JAGIOO010000001.1"/>
</dbReference>
<name>A0ABS5AUU6_9PSEU</name>
<dbReference type="Gene3D" id="3.30.420.40">
    <property type="match status" value="2"/>
</dbReference>
<dbReference type="GO" id="GO:0008776">
    <property type="term" value="F:acetate kinase activity"/>
    <property type="evidence" value="ECO:0007669"/>
    <property type="project" value="UniProtKB-EC"/>
</dbReference>
<feature type="binding site" evidence="9">
    <location>
        <position position="63"/>
    </location>
    <ligand>
        <name>substrate</name>
    </ligand>
</feature>
<keyword evidence="5 9" id="KW-0547">Nucleotide-binding</keyword>
<comment type="catalytic activity">
    <reaction evidence="9">
        <text>acetate + ATP = acetyl phosphate + ADP</text>
        <dbReference type="Rhea" id="RHEA:11352"/>
        <dbReference type="ChEBI" id="CHEBI:22191"/>
        <dbReference type="ChEBI" id="CHEBI:30089"/>
        <dbReference type="ChEBI" id="CHEBI:30616"/>
        <dbReference type="ChEBI" id="CHEBI:456216"/>
        <dbReference type="EC" id="2.7.2.1"/>
    </reaction>
</comment>
<dbReference type="PANTHER" id="PTHR21060:SF21">
    <property type="entry name" value="ACETATE KINASE"/>
    <property type="match status" value="1"/>
</dbReference>
<keyword evidence="2 9" id="KW-0963">Cytoplasm</keyword>
<dbReference type="HAMAP" id="MF_00020">
    <property type="entry name" value="Acetate_kinase"/>
    <property type="match status" value="1"/>
</dbReference>
<keyword evidence="4 9" id="KW-0479">Metal-binding</keyword>
<evidence type="ECO:0000256" key="2">
    <source>
        <dbReference type="ARBA" id="ARBA00022490"/>
    </source>
</evidence>
<evidence type="ECO:0000256" key="6">
    <source>
        <dbReference type="ARBA" id="ARBA00022777"/>
    </source>
</evidence>
<sequence length="370" mass="38854">MIEPVLTVNVGSSGVKLATVAATGRTSWAVTVPTPAEEGIRGITDRLPAALRDAGGFAAVGHRLVHGGPRFTGPVRVDEEVLLKLAELSDLAPLHQPRALAALQVVRGLRPDAEAVACFDTAFHHDLPAAAACYPVPATWRERFGLRRYGFHGLSHAHASRHAPTLLAGRPARRVVVCHLGSGASLAAVQTGRCVDTTMGFTPADGLVQSTRTGALDPGLLLWLLVPGRLTLPELREGILSRGGLTALAGTGDMAEVLAARGRGEADARLAVEVWRHRLVGEIGRMVAALRGLDLLVFTGGVGENAPELRALVVRELSWLGLKLDVARNEEVRGGGEGLISWGDGPACVVVTAREDLEIAAQVRAVLDSG</sequence>
<dbReference type="PIRSF" id="PIRSF000722">
    <property type="entry name" value="Acetate_prop_kin"/>
    <property type="match status" value="1"/>
</dbReference>
<keyword evidence="12" id="KW-1185">Reference proteome</keyword>
<comment type="similarity">
    <text evidence="1 9 10">Belongs to the acetokinase family.</text>
</comment>
<comment type="subunit">
    <text evidence="9">Homodimer.</text>
</comment>
<comment type="caution">
    <text evidence="11">The sequence shown here is derived from an EMBL/GenBank/DDBJ whole genome shotgun (WGS) entry which is preliminary data.</text>
</comment>
<keyword evidence="6 9" id="KW-0418">Kinase</keyword>
<dbReference type="InterPro" id="IPR000890">
    <property type="entry name" value="Aliphatic_acid_kin_short-chain"/>
</dbReference>
<keyword evidence="8 9" id="KW-0460">Magnesium</keyword>
<comment type="function">
    <text evidence="9">Catalyzes the formation of acetyl phosphate from acetate and ATP. Can also catalyze the reverse reaction.</text>
</comment>
<dbReference type="InterPro" id="IPR023865">
    <property type="entry name" value="Aliphatic_acid_kinase_CS"/>
</dbReference>
<keyword evidence="7 9" id="KW-0067">ATP-binding</keyword>
<evidence type="ECO:0000256" key="10">
    <source>
        <dbReference type="RuleBase" id="RU003835"/>
    </source>
</evidence>
<comment type="cofactor">
    <cofactor evidence="9">
        <name>Mg(2+)</name>
        <dbReference type="ChEBI" id="CHEBI:18420"/>
    </cofactor>
    <cofactor evidence="9">
        <name>Mn(2+)</name>
        <dbReference type="ChEBI" id="CHEBI:29035"/>
    </cofactor>
    <text evidence="9">Mg(2+). Can also accept Mn(2+).</text>
</comment>
<dbReference type="Proteomes" id="UP001519363">
    <property type="component" value="Unassembled WGS sequence"/>
</dbReference>
<feature type="site" description="Transition state stabilizer" evidence="9">
    <location>
        <position position="212"/>
    </location>
</feature>
<evidence type="ECO:0000256" key="8">
    <source>
        <dbReference type="ARBA" id="ARBA00022842"/>
    </source>
</evidence>
<keyword evidence="3 9" id="KW-0808">Transferase</keyword>
<dbReference type="SUPFAM" id="SSF53067">
    <property type="entry name" value="Actin-like ATPase domain"/>
    <property type="match status" value="2"/>
</dbReference>
<comment type="caution">
    <text evidence="9">Lacks conserved residue(s) required for the propagation of feature annotation.</text>
</comment>
<dbReference type="Pfam" id="PF00871">
    <property type="entry name" value="Acetate_kinase"/>
    <property type="match status" value="1"/>
</dbReference>
<evidence type="ECO:0000256" key="3">
    <source>
        <dbReference type="ARBA" id="ARBA00022679"/>
    </source>
</evidence>
<dbReference type="InterPro" id="IPR004372">
    <property type="entry name" value="Ac/propionate_kinase"/>
</dbReference>
<organism evidence="11 12">
    <name type="scientific">Crossiella equi</name>
    <dbReference type="NCBI Taxonomy" id="130796"/>
    <lineage>
        <taxon>Bacteria</taxon>
        <taxon>Bacillati</taxon>
        <taxon>Actinomycetota</taxon>
        <taxon>Actinomycetes</taxon>
        <taxon>Pseudonocardiales</taxon>
        <taxon>Pseudonocardiaceae</taxon>
        <taxon>Crossiella</taxon>
    </lineage>
</organism>
<dbReference type="PROSITE" id="PS01076">
    <property type="entry name" value="ACETATE_KINASE_2"/>
    <property type="match status" value="1"/>
</dbReference>
<accession>A0ABS5AUU6</accession>
<dbReference type="EC" id="2.7.2.1" evidence="9"/>
<evidence type="ECO:0000313" key="12">
    <source>
        <dbReference type="Proteomes" id="UP001519363"/>
    </source>
</evidence>
<feature type="binding site" evidence="9">
    <location>
        <begin position="301"/>
        <end position="305"/>
    </location>
    <ligand>
        <name>ATP</name>
        <dbReference type="ChEBI" id="CHEBI:30616"/>
    </ligand>
</feature>
<proteinExistence type="inferred from homology"/>
<feature type="active site" description="Proton donor/acceptor" evidence="9">
    <location>
        <position position="120"/>
    </location>
</feature>
<evidence type="ECO:0000256" key="5">
    <source>
        <dbReference type="ARBA" id="ARBA00022741"/>
    </source>
</evidence>
<evidence type="ECO:0000256" key="9">
    <source>
        <dbReference type="HAMAP-Rule" id="MF_00020"/>
    </source>
</evidence>
<dbReference type="PRINTS" id="PR00471">
    <property type="entry name" value="ACETATEKNASE"/>
</dbReference>
<comment type="pathway">
    <text evidence="9">Metabolic intermediate biosynthesis; acetyl-CoA biosynthesis; acetyl-CoA from acetate: step 1/2.</text>
</comment>